<comment type="caution">
    <text evidence="1">The sequence shown here is derived from an EMBL/GenBank/DDBJ whole genome shotgun (WGS) entry which is preliminary data.</text>
</comment>
<evidence type="ECO:0000313" key="1">
    <source>
        <dbReference type="EMBL" id="RUL59672.1"/>
    </source>
</evidence>
<dbReference type="RefSeq" id="WP_203227062.1">
    <property type="nucleotide sequence ID" value="NZ_RYYU01000001.1"/>
</dbReference>
<proteinExistence type="predicted"/>
<reference evidence="1 2" key="1">
    <citation type="submission" date="2018-12" db="EMBL/GenBank/DDBJ databases">
        <title>Genome sequencing of Prevotella sp. KCOM 3155 (= JS262).</title>
        <authorList>
            <person name="Kook J.-K."/>
            <person name="Park S.-N."/>
            <person name="Lim Y.K."/>
        </authorList>
    </citation>
    <scope>NUCLEOTIDE SEQUENCE [LARGE SCALE GENOMIC DNA]</scope>
    <source>
        <strain evidence="1 2">KCOM 3155</strain>
    </source>
</reference>
<dbReference type="Proteomes" id="UP000278983">
    <property type="component" value="Unassembled WGS sequence"/>
</dbReference>
<protein>
    <submittedName>
        <fullName evidence="1">Uncharacterized protein</fullName>
    </submittedName>
</protein>
<dbReference type="AlphaFoldDB" id="A0A3S0RPH0"/>
<sequence>MGNPKRNHLVFFKPKLVIRALTDFVRLPAAHLPAIEQKNYGSITSIANLSKCVIIKHQVIETMAGALAIHVLALLIAPSKKYIKKYLVLRNKFTIFAKVRYINLYRKTNILISKQMPDPPIWRWL</sequence>
<gene>
    <name evidence="1" type="ORF">EHV08_07785</name>
</gene>
<keyword evidence="2" id="KW-1185">Reference proteome</keyword>
<evidence type="ECO:0000313" key="2">
    <source>
        <dbReference type="Proteomes" id="UP000278983"/>
    </source>
</evidence>
<accession>A0A3S0RPH0</accession>
<organism evidence="1 2">
    <name type="scientific">Prevotella koreensis</name>
    <dbReference type="NCBI Taxonomy" id="2490854"/>
    <lineage>
        <taxon>Bacteria</taxon>
        <taxon>Pseudomonadati</taxon>
        <taxon>Bacteroidota</taxon>
        <taxon>Bacteroidia</taxon>
        <taxon>Bacteroidales</taxon>
        <taxon>Prevotellaceae</taxon>
        <taxon>Prevotella</taxon>
    </lineage>
</organism>
<name>A0A3S0RPH0_9BACT</name>
<dbReference type="EMBL" id="RYYU01000001">
    <property type="protein sequence ID" value="RUL59672.1"/>
    <property type="molecule type" value="Genomic_DNA"/>
</dbReference>